<dbReference type="EMBL" id="JBHSBB010000010">
    <property type="protein sequence ID" value="MFC4033110.1"/>
    <property type="molecule type" value="Genomic_DNA"/>
</dbReference>
<proteinExistence type="predicted"/>
<organism evidence="2 3">
    <name type="scientific">Streptomyces polygonati</name>
    <dbReference type="NCBI Taxonomy" id="1617087"/>
    <lineage>
        <taxon>Bacteria</taxon>
        <taxon>Bacillati</taxon>
        <taxon>Actinomycetota</taxon>
        <taxon>Actinomycetes</taxon>
        <taxon>Kitasatosporales</taxon>
        <taxon>Streptomycetaceae</taxon>
        <taxon>Streptomyces</taxon>
    </lineage>
</organism>
<keyword evidence="3" id="KW-1185">Reference proteome</keyword>
<gene>
    <name evidence="2" type="ORF">ACFO3J_16680</name>
</gene>
<evidence type="ECO:0000313" key="2">
    <source>
        <dbReference type="EMBL" id="MFC4033110.1"/>
    </source>
</evidence>
<dbReference type="RefSeq" id="WP_386430157.1">
    <property type="nucleotide sequence ID" value="NZ_JBHSBB010000010.1"/>
</dbReference>
<evidence type="ECO:0008006" key="4">
    <source>
        <dbReference type="Google" id="ProtNLM"/>
    </source>
</evidence>
<comment type="caution">
    <text evidence="2">The sequence shown here is derived from an EMBL/GenBank/DDBJ whole genome shotgun (WGS) entry which is preliminary data.</text>
</comment>
<sequence>MITEPEMWDEPGAVGPGGPLGGSEHPLPIEGLAGGFTERRPWWWALGGVLGASAVWAAVLHGTGYGHRPAPDLHGYHLIDSPCGGFNLKALTDAVHSTSYQASPTDLRRGPALDSAACTLTTVASAGNGWTSTYTVTVGVELHKKTDPRVEFEDRNHLESASLSAEEPGTLVVGTSPPDKVTSVAGLGDSAYLLTAGNSDQTLTVLHGGAVFSLQLSRYSNWNGPGIPPTDAELFRPTPVDLGPALRAAMRHLMGVLSS</sequence>
<feature type="region of interest" description="Disordered" evidence="1">
    <location>
        <begin position="1"/>
        <end position="23"/>
    </location>
</feature>
<evidence type="ECO:0000256" key="1">
    <source>
        <dbReference type="SAM" id="MobiDB-lite"/>
    </source>
</evidence>
<dbReference type="Proteomes" id="UP001595765">
    <property type="component" value="Unassembled WGS sequence"/>
</dbReference>
<reference evidence="3" key="1">
    <citation type="journal article" date="2019" name="Int. J. Syst. Evol. Microbiol.">
        <title>The Global Catalogue of Microorganisms (GCM) 10K type strain sequencing project: providing services to taxonomists for standard genome sequencing and annotation.</title>
        <authorList>
            <consortium name="The Broad Institute Genomics Platform"/>
            <consortium name="The Broad Institute Genome Sequencing Center for Infectious Disease"/>
            <person name="Wu L."/>
            <person name="Ma J."/>
        </authorList>
    </citation>
    <scope>NUCLEOTIDE SEQUENCE [LARGE SCALE GENOMIC DNA]</scope>
    <source>
        <strain evidence="3">CGMCC 4.7237</strain>
    </source>
</reference>
<evidence type="ECO:0000313" key="3">
    <source>
        <dbReference type="Proteomes" id="UP001595765"/>
    </source>
</evidence>
<accession>A0ABV8HMF2</accession>
<protein>
    <recommendedName>
        <fullName evidence="4">DUF3558 domain-containing protein</fullName>
    </recommendedName>
</protein>
<name>A0ABV8HMF2_9ACTN</name>